<keyword evidence="1" id="KW-0472">Membrane</keyword>
<dbReference type="RefSeq" id="WP_014797386.1">
    <property type="nucleotide sequence ID" value="NC_018018.1"/>
</dbReference>
<feature type="transmembrane region" description="Helical" evidence="1">
    <location>
        <begin position="7"/>
        <end position="26"/>
    </location>
</feature>
<sequence precursor="true">MRNKKTYYIISAFLWLLVGFVCYQLYSFQVSKEKTEQNILVSVNETHYLYNTAFNKLELWKRRANIREIEREYTHPRGRILLDTIAMIKTIIDSLETEKTIRFTNVEPYFNKSYYYENNDLEDLQPIIKNEDFYKKSKLYNSLYKNVLLKTIKKGNIDRYERMGSICGFHSTPKLQLFEKNKIGLGFDESAFNISYTNYPKTNSTNFEFETVVEKLGRNPQTIRTRYKTTPKEGKELGIYDYEVIETIIEK</sequence>
<dbReference type="EMBL" id="CP003345">
    <property type="protein sequence ID" value="AFM03929.1"/>
    <property type="molecule type" value="Genomic_DNA"/>
</dbReference>
<evidence type="ECO:0000313" key="2">
    <source>
        <dbReference type="EMBL" id="AFM03929.1"/>
    </source>
</evidence>
<proteinExistence type="predicted"/>
<gene>
    <name evidence="2" type="ordered locus">Fleli_1507</name>
</gene>
<dbReference type="KEGG" id="fli:Fleli_1507"/>
<keyword evidence="3" id="KW-1185">Reference proteome</keyword>
<evidence type="ECO:0000256" key="1">
    <source>
        <dbReference type="SAM" id="Phobius"/>
    </source>
</evidence>
<name>I4AIZ4_BERLS</name>
<protein>
    <submittedName>
        <fullName evidence="2">Uncharacterized protein</fullName>
    </submittedName>
</protein>
<dbReference type="HOGENOM" id="CLU_1105859_0_0_10"/>
<evidence type="ECO:0000313" key="3">
    <source>
        <dbReference type="Proteomes" id="UP000006054"/>
    </source>
</evidence>
<keyword evidence="1" id="KW-0812">Transmembrane</keyword>
<reference evidence="3" key="1">
    <citation type="submission" date="2012-06" db="EMBL/GenBank/DDBJ databases">
        <title>The complete genome of Flexibacter litoralis DSM 6794.</title>
        <authorList>
            <person name="Lucas S."/>
            <person name="Copeland A."/>
            <person name="Lapidus A."/>
            <person name="Glavina del Rio T."/>
            <person name="Dalin E."/>
            <person name="Tice H."/>
            <person name="Bruce D."/>
            <person name="Goodwin L."/>
            <person name="Pitluck S."/>
            <person name="Peters L."/>
            <person name="Ovchinnikova G."/>
            <person name="Lu M."/>
            <person name="Kyrpides N."/>
            <person name="Mavromatis K."/>
            <person name="Ivanova N."/>
            <person name="Brettin T."/>
            <person name="Detter J.C."/>
            <person name="Han C."/>
            <person name="Larimer F."/>
            <person name="Land M."/>
            <person name="Hauser L."/>
            <person name="Markowitz V."/>
            <person name="Cheng J.-F."/>
            <person name="Hugenholtz P."/>
            <person name="Woyke T."/>
            <person name="Wu D."/>
            <person name="Spring S."/>
            <person name="Lang E."/>
            <person name="Kopitz M."/>
            <person name="Brambilla E."/>
            <person name="Klenk H.-P."/>
            <person name="Eisen J.A."/>
        </authorList>
    </citation>
    <scope>NUCLEOTIDE SEQUENCE [LARGE SCALE GENOMIC DNA]</scope>
    <source>
        <strain evidence="3">ATCC 23117 / DSM 6794 / NBRC 15988 / NCIMB 1366 / Sio-4</strain>
    </source>
</reference>
<organism evidence="2 3">
    <name type="scientific">Bernardetia litoralis (strain ATCC 23117 / DSM 6794 / NBRC 15988 / NCIMB 1366 / Fx l1 / Sio-4)</name>
    <name type="common">Flexibacter litoralis</name>
    <dbReference type="NCBI Taxonomy" id="880071"/>
    <lineage>
        <taxon>Bacteria</taxon>
        <taxon>Pseudomonadati</taxon>
        <taxon>Bacteroidota</taxon>
        <taxon>Cytophagia</taxon>
        <taxon>Cytophagales</taxon>
        <taxon>Bernardetiaceae</taxon>
        <taxon>Bernardetia</taxon>
    </lineage>
</organism>
<dbReference type="AlphaFoldDB" id="I4AIZ4"/>
<dbReference type="Proteomes" id="UP000006054">
    <property type="component" value="Chromosome"/>
</dbReference>
<accession>I4AIZ4</accession>
<keyword evidence="1" id="KW-1133">Transmembrane helix</keyword>
<dbReference type="STRING" id="880071.Fleli_1507"/>